<keyword evidence="2" id="KW-0472">Membrane</keyword>
<evidence type="ECO:0000256" key="1">
    <source>
        <dbReference type="SAM" id="MobiDB-lite"/>
    </source>
</evidence>
<reference evidence="3 4" key="1">
    <citation type="journal article" date="2016" name="Nat. Commun.">
        <title>Thousands of microbial genomes shed light on interconnected biogeochemical processes in an aquifer system.</title>
        <authorList>
            <person name="Anantharaman K."/>
            <person name="Brown C.T."/>
            <person name="Hug L.A."/>
            <person name="Sharon I."/>
            <person name="Castelle C.J."/>
            <person name="Probst A.J."/>
            <person name="Thomas B.C."/>
            <person name="Singh A."/>
            <person name="Wilkins M.J."/>
            <person name="Karaoz U."/>
            <person name="Brodie E.L."/>
            <person name="Williams K.H."/>
            <person name="Hubbard S.S."/>
            <person name="Banfield J.F."/>
        </authorList>
    </citation>
    <scope>NUCLEOTIDE SEQUENCE [LARGE SCALE GENOMIC DNA]</scope>
</reference>
<accession>A0A1F5SH99</accession>
<proteinExistence type="predicted"/>
<dbReference type="Proteomes" id="UP000178367">
    <property type="component" value="Unassembled WGS sequence"/>
</dbReference>
<keyword evidence="2" id="KW-0812">Transmembrane</keyword>
<feature type="transmembrane region" description="Helical" evidence="2">
    <location>
        <begin position="54"/>
        <end position="71"/>
    </location>
</feature>
<dbReference type="STRING" id="1797994.A2227_02670"/>
<organism evidence="3 4">
    <name type="scientific">Candidatus Falkowbacteria bacterium RIFOXYA2_FULL_47_19</name>
    <dbReference type="NCBI Taxonomy" id="1797994"/>
    <lineage>
        <taxon>Bacteria</taxon>
        <taxon>Candidatus Falkowiibacteriota</taxon>
    </lineage>
</organism>
<sequence length="79" mass="8759">MKNYNNMAKIMKKPKSVENGNNEKFKAAGEELFRLAINLKEKYKKTSPATRKKIIAGVIGGSALIATAIGMKKMKRSDD</sequence>
<name>A0A1F5SH99_9BACT</name>
<protein>
    <submittedName>
        <fullName evidence="3">Uncharacterized protein</fullName>
    </submittedName>
</protein>
<dbReference type="EMBL" id="MFGB01000017">
    <property type="protein sequence ID" value="OGF26097.1"/>
    <property type="molecule type" value="Genomic_DNA"/>
</dbReference>
<evidence type="ECO:0000313" key="4">
    <source>
        <dbReference type="Proteomes" id="UP000178367"/>
    </source>
</evidence>
<keyword evidence="2" id="KW-1133">Transmembrane helix</keyword>
<feature type="region of interest" description="Disordered" evidence="1">
    <location>
        <begin position="1"/>
        <end position="21"/>
    </location>
</feature>
<comment type="caution">
    <text evidence="3">The sequence shown here is derived from an EMBL/GenBank/DDBJ whole genome shotgun (WGS) entry which is preliminary data.</text>
</comment>
<gene>
    <name evidence="3" type="ORF">A2227_02670</name>
</gene>
<evidence type="ECO:0000313" key="3">
    <source>
        <dbReference type="EMBL" id="OGF26097.1"/>
    </source>
</evidence>
<evidence type="ECO:0000256" key="2">
    <source>
        <dbReference type="SAM" id="Phobius"/>
    </source>
</evidence>
<dbReference type="AlphaFoldDB" id="A0A1F5SH99"/>